<organism evidence="2 3">
    <name type="scientific">Streptomyces spinoverrucosus</name>
    <dbReference type="NCBI Taxonomy" id="284043"/>
    <lineage>
        <taxon>Bacteria</taxon>
        <taxon>Bacillati</taxon>
        <taxon>Actinomycetota</taxon>
        <taxon>Actinomycetes</taxon>
        <taxon>Kitasatosporales</taxon>
        <taxon>Streptomycetaceae</taxon>
        <taxon>Streptomyces</taxon>
    </lineage>
</organism>
<reference evidence="2 3" key="1">
    <citation type="submission" date="2019-06" db="EMBL/GenBank/DDBJ databases">
        <title>Whole genome shotgun sequence of Streptomyces spinoverrucosus NBRC 14228.</title>
        <authorList>
            <person name="Hosoyama A."/>
            <person name="Uohara A."/>
            <person name="Ohji S."/>
            <person name="Ichikawa N."/>
        </authorList>
    </citation>
    <scope>NUCLEOTIDE SEQUENCE [LARGE SCALE GENOMIC DNA]</scope>
    <source>
        <strain evidence="2 3">NBRC 14228</strain>
    </source>
</reference>
<evidence type="ECO:0000313" key="3">
    <source>
        <dbReference type="Proteomes" id="UP000317881"/>
    </source>
</evidence>
<accession>A0A4Y3VE35</accession>
<protein>
    <submittedName>
        <fullName evidence="2">Uncharacterized protein</fullName>
    </submittedName>
</protein>
<dbReference type="OrthoDB" id="9770306at2"/>
<dbReference type="Proteomes" id="UP000317881">
    <property type="component" value="Unassembled WGS sequence"/>
</dbReference>
<evidence type="ECO:0000313" key="2">
    <source>
        <dbReference type="EMBL" id="GEC05362.1"/>
    </source>
</evidence>
<feature type="region of interest" description="Disordered" evidence="1">
    <location>
        <begin position="34"/>
        <end position="71"/>
    </location>
</feature>
<sequence length="71" mass="7781">MNQVDLPLPVVRRSSEHVDARALERDLRDRVDGEVRFDPGTRAAHSKDGSNAPPACAERARSSYGSDPDAH</sequence>
<name>A0A4Y3VE35_9ACTN</name>
<dbReference type="EMBL" id="BJND01000020">
    <property type="protein sequence ID" value="GEC05362.1"/>
    <property type="molecule type" value="Genomic_DNA"/>
</dbReference>
<dbReference type="AlphaFoldDB" id="A0A4Y3VE35"/>
<comment type="caution">
    <text evidence="2">The sequence shown here is derived from an EMBL/GenBank/DDBJ whole genome shotgun (WGS) entry which is preliminary data.</text>
</comment>
<proteinExistence type="predicted"/>
<evidence type="ECO:0000256" key="1">
    <source>
        <dbReference type="SAM" id="MobiDB-lite"/>
    </source>
</evidence>
<gene>
    <name evidence="2" type="ORF">SSP24_30170</name>
</gene>
<keyword evidence="3" id="KW-1185">Reference proteome</keyword>
<dbReference type="RefSeq" id="WP_141310016.1">
    <property type="nucleotide sequence ID" value="NZ_BJND01000020.1"/>
</dbReference>